<sequence length="103" mass="11054">MPGEPYEWGPRQLSLYRHVGSAVCLASSAGSSELCEVWPDIGGDRVPNIGEDNDIHTHQRALIVVGLDTTGSQFLPKYPVVGRMGSSAGVSWTTESTDERPAV</sequence>
<proteinExistence type="predicted"/>
<dbReference type="Proteomes" id="UP001221757">
    <property type="component" value="Unassembled WGS sequence"/>
</dbReference>
<name>A0AAD7DY05_MYCRO</name>
<accession>A0AAD7DY05</accession>
<keyword evidence="2" id="KW-1185">Reference proteome</keyword>
<dbReference type="EMBL" id="JARKIE010000016">
    <property type="protein sequence ID" value="KAJ7701900.1"/>
    <property type="molecule type" value="Genomic_DNA"/>
</dbReference>
<evidence type="ECO:0000313" key="1">
    <source>
        <dbReference type="EMBL" id="KAJ7701900.1"/>
    </source>
</evidence>
<comment type="caution">
    <text evidence="1">The sequence shown here is derived from an EMBL/GenBank/DDBJ whole genome shotgun (WGS) entry which is preliminary data.</text>
</comment>
<evidence type="ECO:0000313" key="2">
    <source>
        <dbReference type="Proteomes" id="UP001221757"/>
    </source>
</evidence>
<gene>
    <name evidence="1" type="ORF">B0H17DRAFT_1195109</name>
</gene>
<organism evidence="1 2">
    <name type="scientific">Mycena rosella</name>
    <name type="common">Pink bonnet</name>
    <name type="synonym">Agaricus rosellus</name>
    <dbReference type="NCBI Taxonomy" id="1033263"/>
    <lineage>
        <taxon>Eukaryota</taxon>
        <taxon>Fungi</taxon>
        <taxon>Dikarya</taxon>
        <taxon>Basidiomycota</taxon>
        <taxon>Agaricomycotina</taxon>
        <taxon>Agaricomycetes</taxon>
        <taxon>Agaricomycetidae</taxon>
        <taxon>Agaricales</taxon>
        <taxon>Marasmiineae</taxon>
        <taxon>Mycenaceae</taxon>
        <taxon>Mycena</taxon>
    </lineage>
</organism>
<reference evidence="1" key="1">
    <citation type="submission" date="2023-03" db="EMBL/GenBank/DDBJ databases">
        <title>Massive genome expansion in bonnet fungi (Mycena s.s.) driven by repeated elements and novel gene families across ecological guilds.</title>
        <authorList>
            <consortium name="Lawrence Berkeley National Laboratory"/>
            <person name="Harder C.B."/>
            <person name="Miyauchi S."/>
            <person name="Viragh M."/>
            <person name="Kuo A."/>
            <person name="Thoen E."/>
            <person name="Andreopoulos B."/>
            <person name="Lu D."/>
            <person name="Skrede I."/>
            <person name="Drula E."/>
            <person name="Henrissat B."/>
            <person name="Morin E."/>
            <person name="Kohler A."/>
            <person name="Barry K."/>
            <person name="LaButti K."/>
            <person name="Morin E."/>
            <person name="Salamov A."/>
            <person name="Lipzen A."/>
            <person name="Mereny Z."/>
            <person name="Hegedus B."/>
            <person name="Baldrian P."/>
            <person name="Stursova M."/>
            <person name="Weitz H."/>
            <person name="Taylor A."/>
            <person name="Grigoriev I.V."/>
            <person name="Nagy L.G."/>
            <person name="Martin F."/>
            <person name="Kauserud H."/>
        </authorList>
    </citation>
    <scope>NUCLEOTIDE SEQUENCE</scope>
    <source>
        <strain evidence="1">CBHHK067</strain>
    </source>
</reference>
<dbReference type="AlphaFoldDB" id="A0AAD7DY05"/>
<protein>
    <submittedName>
        <fullName evidence="1">Uncharacterized protein</fullName>
    </submittedName>
</protein>